<dbReference type="Pfam" id="PF01042">
    <property type="entry name" value="Ribonuc_L-PSP"/>
    <property type="match status" value="1"/>
</dbReference>
<evidence type="ECO:0000313" key="2">
    <source>
        <dbReference type="EMBL" id="EEW97916.1"/>
    </source>
</evidence>
<comment type="similarity">
    <text evidence="1">Belongs to the RutC family.</text>
</comment>
<comment type="caution">
    <text evidence="2">The sequence shown here is derived from an EMBL/GenBank/DDBJ whole genome shotgun (WGS) entry which is preliminary data.</text>
</comment>
<dbReference type="EMBL" id="ACIM02000001">
    <property type="protein sequence ID" value="EEW97916.1"/>
    <property type="molecule type" value="Genomic_DNA"/>
</dbReference>
<dbReference type="InterPro" id="IPR006056">
    <property type="entry name" value="RidA"/>
</dbReference>
<dbReference type="FunFam" id="3.30.1330.40:FF:000001">
    <property type="entry name" value="L-PSP family endoribonuclease"/>
    <property type="match status" value="1"/>
</dbReference>
<dbReference type="GO" id="GO:0005829">
    <property type="term" value="C:cytosol"/>
    <property type="evidence" value="ECO:0007669"/>
    <property type="project" value="TreeGrafter"/>
</dbReference>
<proteinExistence type="inferred from homology"/>
<dbReference type="HOGENOM" id="CLU_100715_7_0_9"/>
<accession>C9LQT0</accession>
<dbReference type="PANTHER" id="PTHR11803:SF59">
    <property type="entry name" value="ENDORIBONUCLEASE"/>
    <property type="match status" value="1"/>
</dbReference>
<organism evidence="2 3">
    <name type="scientific">Dialister invisus DSM 15470</name>
    <dbReference type="NCBI Taxonomy" id="592028"/>
    <lineage>
        <taxon>Bacteria</taxon>
        <taxon>Bacillati</taxon>
        <taxon>Bacillota</taxon>
        <taxon>Negativicutes</taxon>
        <taxon>Veillonellales</taxon>
        <taxon>Veillonellaceae</taxon>
        <taxon>Dialister</taxon>
    </lineage>
</organism>
<dbReference type="GO" id="GO:0019239">
    <property type="term" value="F:deaminase activity"/>
    <property type="evidence" value="ECO:0007669"/>
    <property type="project" value="TreeGrafter"/>
</dbReference>
<dbReference type="AlphaFoldDB" id="C9LQT0"/>
<dbReference type="NCBIfam" id="TIGR00004">
    <property type="entry name" value="Rid family detoxifying hydrolase"/>
    <property type="match status" value="1"/>
</dbReference>
<name>C9LQT0_9FIRM</name>
<evidence type="ECO:0000313" key="3">
    <source>
        <dbReference type="Proteomes" id="UP000004736"/>
    </source>
</evidence>
<dbReference type="CDD" id="cd00448">
    <property type="entry name" value="YjgF_YER057c_UK114_family"/>
    <property type="match status" value="1"/>
</dbReference>
<evidence type="ECO:0000256" key="1">
    <source>
        <dbReference type="ARBA" id="ARBA00010552"/>
    </source>
</evidence>
<dbReference type="SUPFAM" id="SSF55298">
    <property type="entry name" value="YjgF-like"/>
    <property type="match status" value="1"/>
</dbReference>
<dbReference type="Gene3D" id="3.30.1330.40">
    <property type="entry name" value="RutC-like"/>
    <property type="match status" value="1"/>
</dbReference>
<dbReference type="STRING" id="592028.GCWU000321_01912"/>
<sequence length="131" mass="13970">MCKSKEALMKTIHTKHAPAAIGPYSQAKQTGGFIFLSGQIGIDPAAGKIIVSDIAGQTEQVCKNIKAILKKAETSMDNVVKTTCFLTDMKDFAAFNEVYAKHFPGKPARSCVAVKDLPAGALCEIEVIAVK</sequence>
<keyword evidence="3" id="KW-1185">Reference proteome</keyword>
<reference evidence="2" key="1">
    <citation type="submission" date="2009-09" db="EMBL/GenBank/DDBJ databases">
        <authorList>
            <person name="Weinstock G."/>
            <person name="Sodergren E."/>
            <person name="Clifton S."/>
            <person name="Fulton L."/>
            <person name="Fulton B."/>
            <person name="Courtney L."/>
            <person name="Fronick C."/>
            <person name="Harrison M."/>
            <person name="Strong C."/>
            <person name="Farmer C."/>
            <person name="Delahaunty K."/>
            <person name="Markovic C."/>
            <person name="Hall O."/>
            <person name="Minx P."/>
            <person name="Tomlinson C."/>
            <person name="Mitreva M."/>
            <person name="Nelson J."/>
            <person name="Hou S."/>
            <person name="Wollam A."/>
            <person name="Pepin K.H."/>
            <person name="Johnson M."/>
            <person name="Bhonagiri V."/>
            <person name="Nash W.E."/>
            <person name="Warren W."/>
            <person name="Chinwalla A."/>
            <person name="Mardis E.R."/>
            <person name="Wilson R.K."/>
        </authorList>
    </citation>
    <scope>NUCLEOTIDE SEQUENCE [LARGE SCALE GENOMIC DNA]</scope>
    <source>
        <strain evidence="2">DSM 15470</strain>
    </source>
</reference>
<dbReference type="Proteomes" id="UP000004736">
    <property type="component" value="Unassembled WGS sequence"/>
</dbReference>
<dbReference type="InterPro" id="IPR035959">
    <property type="entry name" value="RutC-like_sf"/>
</dbReference>
<dbReference type="PANTHER" id="PTHR11803">
    <property type="entry name" value="2-IMINOBUTANOATE/2-IMINOPROPANOATE DEAMINASE RIDA"/>
    <property type="match status" value="1"/>
</dbReference>
<dbReference type="InterPro" id="IPR006175">
    <property type="entry name" value="YjgF/YER057c/UK114"/>
</dbReference>
<protein>
    <submittedName>
        <fullName evidence="2">Endoribonuclease L-PSP</fullName>
    </submittedName>
</protein>
<gene>
    <name evidence="2" type="ORF">GCWU000321_01912</name>
</gene>
<dbReference type="eggNOG" id="COG0251">
    <property type="taxonomic scope" value="Bacteria"/>
</dbReference>